<dbReference type="GO" id="GO:0070877">
    <property type="term" value="C:microprocessor complex"/>
    <property type="evidence" value="ECO:0007669"/>
    <property type="project" value="InterPro"/>
</dbReference>
<dbReference type="GO" id="GO:0070878">
    <property type="term" value="F:primary miRNA binding"/>
    <property type="evidence" value="ECO:0007669"/>
    <property type="project" value="TreeGrafter"/>
</dbReference>
<dbReference type="Proteomes" id="UP000038040">
    <property type="component" value="Unplaced"/>
</dbReference>
<feature type="transmembrane region" description="Helical" evidence="1">
    <location>
        <begin position="119"/>
        <end position="138"/>
    </location>
</feature>
<dbReference type="STRING" id="318479.A0A0N4U5L4"/>
<dbReference type="GO" id="GO:0031053">
    <property type="term" value="P:primary miRNA processing"/>
    <property type="evidence" value="ECO:0007669"/>
    <property type="project" value="InterPro"/>
</dbReference>
<dbReference type="PROSITE" id="PS50020">
    <property type="entry name" value="WW_DOMAIN_2"/>
    <property type="match status" value="1"/>
</dbReference>
<dbReference type="OrthoDB" id="112668at2759"/>
<dbReference type="Proteomes" id="UP000274756">
    <property type="component" value="Unassembled WGS sequence"/>
</dbReference>
<dbReference type="PANTHER" id="PTHR13482:SF3">
    <property type="entry name" value="MICROPROCESSOR COMPLEX SUBUNIT DGCR8"/>
    <property type="match status" value="1"/>
</dbReference>
<gene>
    <name evidence="3" type="ORF">DME_LOCUS6506</name>
</gene>
<evidence type="ECO:0000313" key="4">
    <source>
        <dbReference type="Proteomes" id="UP000038040"/>
    </source>
</evidence>
<evidence type="ECO:0000313" key="3">
    <source>
        <dbReference type="EMBL" id="VDN56533.1"/>
    </source>
</evidence>
<feature type="transmembrane region" description="Helical" evidence="1">
    <location>
        <begin position="202"/>
        <end position="219"/>
    </location>
</feature>
<dbReference type="EMBL" id="UYYG01001156">
    <property type="protein sequence ID" value="VDN56533.1"/>
    <property type="molecule type" value="Genomic_DNA"/>
</dbReference>
<reference evidence="3 5" key="2">
    <citation type="submission" date="2018-11" db="EMBL/GenBank/DDBJ databases">
        <authorList>
            <consortium name="Pathogen Informatics"/>
        </authorList>
    </citation>
    <scope>NUCLEOTIDE SEQUENCE [LARGE SCALE GENOMIC DNA]</scope>
</reference>
<dbReference type="WBParaSite" id="DME_0000214601-mRNA-1">
    <property type="protein sequence ID" value="DME_0000214601-mRNA-1"/>
    <property type="gene ID" value="DME_0000214601"/>
</dbReference>
<keyword evidence="1" id="KW-0812">Transmembrane</keyword>
<keyword evidence="1" id="KW-0472">Membrane</keyword>
<dbReference type="GO" id="GO:0020037">
    <property type="term" value="F:heme binding"/>
    <property type="evidence" value="ECO:0007669"/>
    <property type="project" value="InterPro"/>
</dbReference>
<organism evidence="4 6">
    <name type="scientific">Dracunculus medinensis</name>
    <name type="common">Guinea worm</name>
    <dbReference type="NCBI Taxonomy" id="318479"/>
    <lineage>
        <taxon>Eukaryota</taxon>
        <taxon>Metazoa</taxon>
        <taxon>Ecdysozoa</taxon>
        <taxon>Nematoda</taxon>
        <taxon>Chromadorea</taxon>
        <taxon>Rhabditida</taxon>
        <taxon>Spirurina</taxon>
        <taxon>Dracunculoidea</taxon>
        <taxon>Dracunculidae</taxon>
        <taxon>Dracunculus</taxon>
    </lineage>
</organism>
<evidence type="ECO:0000259" key="2">
    <source>
        <dbReference type="PROSITE" id="PS50020"/>
    </source>
</evidence>
<protein>
    <submittedName>
        <fullName evidence="6">WW domain-containing protein</fullName>
    </submittedName>
</protein>
<proteinExistence type="predicted"/>
<dbReference type="InterPro" id="IPR040375">
    <property type="entry name" value="DGCR8"/>
</dbReference>
<evidence type="ECO:0000313" key="6">
    <source>
        <dbReference type="WBParaSite" id="DME_0000214601-mRNA-1"/>
    </source>
</evidence>
<dbReference type="GO" id="GO:0042802">
    <property type="term" value="F:identical protein binding"/>
    <property type="evidence" value="ECO:0007669"/>
    <property type="project" value="InterPro"/>
</dbReference>
<dbReference type="AlphaFoldDB" id="A0A0N4U5L4"/>
<evidence type="ECO:0000256" key="1">
    <source>
        <dbReference type="SAM" id="Phobius"/>
    </source>
</evidence>
<dbReference type="Gene3D" id="3.30.160.590">
    <property type="match status" value="1"/>
</dbReference>
<name>A0A0N4U5L4_DRAME</name>
<evidence type="ECO:0000313" key="5">
    <source>
        <dbReference type="Proteomes" id="UP000274756"/>
    </source>
</evidence>
<dbReference type="PANTHER" id="PTHR13482">
    <property type="entry name" value="MICRORNA PROCESSOR COMPLEX SUBUNIT DGCR8"/>
    <property type="match status" value="1"/>
</dbReference>
<feature type="domain" description="WW" evidence="2">
    <location>
        <begin position="24"/>
        <end position="57"/>
    </location>
</feature>
<keyword evidence="1" id="KW-1133">Transmembrane helix</keyword>
<sequence>MYNIKVNFFSEKIVLAYREPEHFDVLPEGWVEVTHTSGLPIYLHKDSRVCTFSRPYFIGPGSVRHHQVPVSAIPCLHQKRLIKEIEKNAAASANAVESLDAKALHEYASKIFRFKKIQVFQLLIIVSIISIKLIIFYFKFILALPSHVKLITVPSMETNMKPQHKGFFLNPHGKTSVGILHEYVQKVLKSTIDYVFSETRHVFSFSRLIFLFFLISIHSRKFF</sequence>
<reference evidence="6" key="1">
    <citation type="submission" date="2017-02" db="UniProtKB">
        <authorList>
            <consortium name="WormBaseParasite"/>
        </authorList>
    </citation>
    <scope>IDENTIFICATION</scope>
</reference>
<dbReference type="Gene3D" id="2.20.70.10">
    <property type="match status" value="1"/>
</dbReference>
<keyword evidence="5" id="KW-1185">Reference proteome</keyword>
<accession>A0A0N4U5L4</accession>
<dbReference type="GO" id="GO:0003725">
    <property type="term" value="F:double-stranded RNA binding"/>
    <property type="evidence" value="ECO:0007669"/>
    <property type="project" value="TreeGrafter"/>
</dbReference>
<dbReference type="InterPro" id="IPR001202">
    <property type="entry name" value="WW_dom"/>
</dbReference>